<gene>
    <name evidence="3" type="ORF">HNP84_000232</name>
</gene>
<keyword evidence="4" id="KW-1185">Reference proteome</keyword>
<dbReference type="EMBL" id="JACHGN010000001">
    <property type="protein sequence ID" value="MBB5130544.1"/>
    <property type="molecule type" value="Genomic_DNA"/>
</dbReference>
<keyword evidence="1" id="KW-0175">Coiled coil</keyword>
<proteinExistence type="predicted"/>
<accession>A0A840NPS8</accession>
<evidence type="ECO:0000256" key="1">
    <source>
        <dbReference type="SAM" id="Coils"/>
    </source>
</evidence>
<dbReference type="Proteomes" id="UP000578449">
    <property type="component" value="Unassembled WGS sequence"/>
</dbReference>
<evidence type="ECO:0000313" key="4">
    <source>
        <dbReference type="Proteomes" id="UP000578449"/>
    </source>
</evidence>
<dbReference type="Gene3D" id="1.20.120.20">
    <property type="entry name" value="Apolipoprotein"/>
    <property type="match status" value="1"/>
</dbReference>
<organism evidence="3 4">
    <name type="scientific">Thermocatellispora tengchongensis</name>
    <dbReference type="NCBI Taxonomy" id="1073253"/>
    <lineage>
        <taxon>Bacteria</taxon>
        <taxon>Bacillati</taxon>
        <taxon>Actinomycetota</taxon>
        <taxon>Actinomycetes</taxon>
        <taxon>Streptosporangiales</taxon>
        <taxon>Streptosporangiaceae</taxon>
        <taxon>Thermocatellispora</taxon>
    </lineage>
</organism>
<dbReference type="RefSeq" id="WP_185047419.1">
    <property type="nucleotide sequence ID" value="NZ_BAABIX010000006.1"/>
</dbReference>
<evidence type="ECO:0000313" key="3">
    <source>
        <dbReference type="EMBL" id="MBB5130544.1"/>
    </source>
</evidence>
<name>A0A840NPS8_9ACTN</name>
<protein>
    <submittedName>
        <fullName evidence="3">SLT domain-containing protein</fullName>
    </submittedName>
</protein>
<evidence type="ECO:0000256" key="2">
    <source>
        <dbReference type="SAM" id="MobiDB-lite"/>
    </source>
</evidence>
<feature type="coiled-coil region" evidence="1">
    <location>
        <begin position="588"/>
        <end position="656"/>
    </location>
</feature>
<comment type="caution">
    <text evidence="3">The sequence shown here is derived from an EMBL/GenBank/DDBJ whole genome shotgun (WGS) entry which is preliminary data.</text>
</comment>
<sequence length="887" mass="93050">MPKRDLNVKIDGDPKGFIAAARASQGAAKRFSDELDRLNKKRALDSVTKGAADANRTFTDLFGTIGKMGPGSVALLAAAIAALPATAGVAAAGVTAALGGGLAAVGLVAAAQSSQVKREFSDLAADAKTELADIAEPLEGSLLRAAGVAREVGRDLAPDLEDAFAKLAPKIDGFVARVGAGAAENLGPALDPVAEGFGTLLDALASRSDVVFGNIGDAITELAETTEEHADDIASVVELLSSAGKGAADGVGRLADEWDGLLSGIEDWYESAGAVGPDLDSSGDAARRAAEGAFEAARAFAEAATGAGDAANDVDRLTTALERFFEPALAALSASNNWRDSLAETRRALKEGNVSALERSQLLERLLGDLANWASAEAEATGATKRSSAAFEANAAMLVRLAGSSKQGRAALDALAGGFGYTIERAKGATIVTDRFGNRVKVLPSGKVVKIEANTRAANNALNTTRTLLGRIQNKTVTITAVRRGDWSTPRNPGTSREFHGSTGGMVSGPGTSTSDSIPAWLSDGEFVVNARATARHRQLLEAINAGKFARGGLVRGYATGGLVSRVPISEFIDRWLGAAEGTTRSDVTEALRRRKDAVEQLRRAERKLREDRRENRSARTIADSEARVAKERRDLAAATDKLRTVEARYNRARLSPVAKLSAGLALGIKNMAAFIRNIKRIEERGYPELAQQLVAMGGPEAEKIAAEAAKLPDAKLRSLNKQVSTAARQQRTLDYLPQILAVREARRRGASNPAALAAATGMSEEEIAEVLRAMQGYARGGIERYAAGGRRPGPGITSRPTVLFGEGRHPEGFVPYDPAHRPRAMGLVAQMARDFGMTGGGHVTQVTNVHVTVQVAPTADRAAIGREINQALTEYARKGGRLVTAS</sequence>
<feature type="region of interest" description="Disordered" evidence="2">
    <location>
        <begin position="485"/>
        <end position="515"/>
    </location>
</feature>
<reference evidence="3 4" key="1">
    <citation type="submission" date="2020-08" db="EMBL/GenBank/DDBJ databases">
        <title>Genomic Encyclopedia of Type Strains, Phase IV (KMG-IV): sequencing the most valuable type-strain genomes for metagenomic binning, comparative biology and taxonomic classification.</title>
        <authorList>
            <person name="Goeker M."/>
        </authorList>
    </citation>
    <scope>NUCLEOTIDE SEQUENCE [LARGE SCALE GENOMIC DNA]</scope>
    <source>
        <strain evidence="3 4">DSM 45615</strain>
    </source>
</reference>
<dbReference type="AlphaFoldDB" id="A0A840NPS8"/>